<comment type="cofactor">
    <cofactor evidence="15">
        <name>Mg(2+)</name>
        <dbReference type="ChEBI" id="CHEBI:18420"/>
    </cofactor>
    <text evidence="15">Binds 2 magnesium ions per tetramer.</text>
</comment>
<evidence type="ECO:0000256" key="12">
    <source>
        <dbReference type="ARBA" id="ARBA00022917"/>
    </source>
</evidence>
<evidence type="ECO:0000259" key="17">
    <source>
        <dbReference type="PROSITE" id="PS50886"/>
    </source>
</evidence>
<evidence type="ECO:0000259" key="19">
    <source>
        <dbReference type="PROSITE" id="PS51483"/>
    </source>
</evidence>
<keyword evidence="11 16" id="KW-0694">RNA-binding</keyword>
<dbReference type="InterPro" id="IPR020825">
    <property type="entry name" value="Phe-tRNA_synthase-like_B3/B4"/>
</dbReference>
<evidence type="ECO:0000256" key="14">
    <source>
        <dbReference type="ARBA" id="ARBA00049255"/>
    </source>
</evidence>
<evidence type="ECO:0000256" key="11">
    <source>
        <dbReference type="ARBA" id="ARBA00022884"/>
    </source>
</evidence>
<evidence type="ECO:0000256" key="10">
    <source>
        <dbReference type="ARBA" id="ARBA00022842"/>
    </source>
</evidence>
<dbReference type="AlphaFoldDB" id="A0A317CJV0"/>
<evidence type="ECO:0000313" key="21">
    <source>
        <dbReference type="Proteomes" id="UP000245506"/>
    </source>
</evidence>
<dbReference type="NCBIfam" id="TIGR00472">
    <property type="entry name" value="pheT_bact"/>
    <property type="match status" value="1"/>
</dbReference>
<dbReference type="SMART" id="SM00873">
    <property type="entry name" value="B3_4"/>
    <property type="match status" value="1"/>
</dbReference>
<dbReference type="CDD" id="cd00769">
    <property type="entry name" value="PheRS_beta_core"/>
    <property type="match status" value="1"/>
</dbReference>
<comment type="subunit">
    <text evidence="3 15">Tetramer of two alpha and two beta subunits.</text>
</comment>
<dbReference type="SUPFAM" id="SSF55681">
    <property type="entry name" value="Class II aaRS and biotin synthetases"/>
    <property type="match status" value="1"/>
</dbReference>
<dbReference type="SUPFAM" id="SSF46955">
    <property type="entry name" value="Putative DNA-binding domain"/>
    <property type="match status" value="1"/>
</dbReference>
<dbReference type="SUPFAM" id="SSF54991">
    <property type="entry name" value="Anticodon-binding domain of PheRS"/>
    <property type="match status" value="1"/>
</dbReference>
<dbReference type="SMART" id="SM00896">
    <property type="entry name" value="FDX-ACB"/>
    <property type="match status" value="1"/>
</dbReference>
<evidence type="ECO:0000256" key="2">
    <source>
        <dbReference type="ARBA" id="ARBA00008653"/>
    </source>
</evidence>
<dbReference type="InterPro" id="IPR033714">
    <property type="entry name" value="tRNA_bind_bactPheRS"/>
</dbReference>
<dbReference type="Proteomes" id="UP000245506">
    <property type="component" value="Unassembled WGS sequence"/>
</dbReference>
<dbReference type="Pfam" id="PF03484">
    <property type="entry name" value="B5"/>
    <property type="match status" value="1"/>
</dbReference>
<dbReference type="HAMAP" id="MF_00283">
    <property type="entry name" value="Phe_tRNA_synth_beta1"/>
    <property type="match status" value="1"/>
</dbReference>
<dbReference type="SUPFAM" id="SSF56037">
    <property type="entry name" value="PheT/TilS domain"/>
    <property type="match status" value="1"/>
</dbReference>
<keyword evidence="21" id="KW-1185">Reference proteome</keyword>
<keyword evidence="7 15" id="KW-0479">Metal-binding</keyword>
<gene>
    <name evidence="15" type="primary">pheT</name>
    <name evidence="20" type="ORF">DKT75_03280</name>
</gene>
<feature type="binding site" evidence="15">
    <location>
        <position position="468"/>
    </location>
    <ligand>
        <name>Mg(2+)</name>
        <dbReference type="ChEBI" id="CHEBI:18420"/>
        <note>shared with alpha subunit</note>
    </ligand>
</feature>
<dbReference type="InterPro" id="IPR002547">
    <property type="entry name" value="tRNA-bd_dom"/>
</dbReference>
<dbReference type="GO" id="GO:0000049">
    <property type="term" value="F:tRNA binding"/>
    <property type="evidence" value="ECO:0007669"/>
    <property type="project" value="UniProtKB-UniRule"/>
</dbReference>
<dbReference type="PANTHER" id="PTHR10947">
    <property type="entry name" value="PHENYLALANYL-TRNA SYNTHETASE BETA CHAIN AND LEUCINE-RICH REPEAT-CONTAINING PROTEIN 47"/>
    <property type="match status" value="1"/>
</dbReference>
<dbReference type="PROSITE" id="PS50886">
    <property type="entry name" value="TRBD"/>
    <property type="match status" value="1"/>
</dbReference>
<dbReference type="GO" id="GO:0000287">
    <property type="term" value="F:magnesium ion binding"/>
    <property type="evidence" value="ECO:0007669"/>
    <property type="project" value="UniProtKB-UniRule"/>
</dbReference>
<keyword evidence="12 15" id="KW-0648">Protein biosynthesis</keyword>
<feature type="binding site" evidence="15">
    <location>
        <position position="464"/>
    </location>
    <ligand>
        <name>Mg(2+)</name>
        <dbReference type="ChEBI" id="CHEBI:18420"/>
        <note>shared with alpha subunit</note>
    </ligand>
</feature>
<dbReference type="PROSITE" id="PS51483">
    <property type="entry name" value="B5"/>
    <property type="match status" value="1"/>
</dbReference>
<sequence length="795" mass="87000">MKVSEMWLREWVNPNIDAAEIGSQLTMAGVELDGIEPVASDFTKVVIGEILSTEKHPDADKLRICQVACGEAEPVQIVCGAPNARTGLKAPLAMIGAKLGTSDGGSFKIKKSKLRGELSFGMLCSAKELGMEDAIDGLLELASDATVGMDIREYLMLEDVVLELDATPNRADCLSIAGIARETGVLTQTEVTEPVITAVAQASDEQFPIEIIATDKCERFVSRVIRNVNVKAQTPLWMVERLRRADIRSLGPIVDVTNYVMIELGSPMHGFDFDKLVGGIKVRNGVEGEPLTLLDGREVKLREDTLVVADHEKALALAGIMGGLDSSVTDETQNIMLECAYFVPEKIMGKSRTYGLHTDASHRFERGVSPDLQEKAIQRATQLIVEICGGDVAAVNDVISNPELLSRDSITLKASDIVRHLGIEVDAARVTDILTRIGCDVSVGSDSWTVVPPVFRFDISIEVDLVEEIARVYGYDKIPSRLRPMTPVIARKLETEVNDDVLRQLLVDEGYREAVTYSFVPSEIELMLNPAHEQIRLANPISEELAIMRSTLWSGLLPALAKNLNRQQSRVRLFEVGLNFVNGESGMKQRKQLAGVITGTRNTEHWDVKPDNVDFFDAKGHVEQLLAQASGSKYHFVAVAHPALHPGQSAQITDGENVVGWVGALHPRLEKKFGISQSVFMFELDLGYVAKKSLAAYEKVSRFPSIRRDLALIVDQAVTASAIENCLNASGIDILQSSRVFDVYEGAGVEDGQKSLALGLIFQDFSRTLEDGDINSSVDEIVQLLEKQTGAVLRQ</sequence>
<dbReference type="OrthoDB" id="9805455at2"/>
<dbReference type="FunFam" id="3.30.70.380:FF:000001">
    <property type="entry name" value="Phenylalanine--tRNA ligase beta subunit"/>
    <property type="match status" value="1"/>
</dbReference>
<dbReference type="PANTHER" id="PTHR10947:SF0">
    <property type="entry name" value="PHENYLALANINE--TRNA LIGASE BETA SUBUNIT"/>
    <property type="match status" value="1"/>
</dbReference>
<keyword evidence="13 15" id="KW-0030">Aminoacyl-tRNA synthetase</keyword>
<dbReference type="GO" id="GO:0006432">
    <property type="term" value="P:phenylalanyl-tRNA aminoacylation"/>
    <property type="evidence" value="ECO:0007669"/>
    <property type="project" value="UniProtKB-UniRule"/>
</dbReference>
<dbReference type="Gene3D" id="3.30.56.10">
    <property type="match status" value="2"/>
</dbReference>
<dbReference type="Gene3D" id="3.30.70.380">
    <property type="entry name" value="Ferrodoxin-fold anticodon-binding domain"/>
    <property type="match status" value="1"/>
</dbReference>
<comment type="catalytic activity">
    <reaction evidence="14 15">
        <text>tRNA(Phe) + L-phenylalanine + ATP = L-phenylalanyl-tRNA(Phe) + AMP + diphosphate + H(+)</text>
        <dbReference type="Rhea" id="RHEA:19413"/>
        <dbReference type="Rhea" id="RHEA-COMP:9668"/>
        <dbReference type="Rhea" id="RHEA-COMP:9699"/>
        <dbReference type="ChEBI" id="CHEBI:15378"/>
        <dbReference type="ChEBI" id="CHEBI:30616"/>
        <dbReference type="ChEBI" id="CHEBI:33019"/>
        <dbReference type="ChEBI" id="CHEBI:58095"/>
        <dbReference type="ChEBI" id="CHEBI:78442"/>
        <dbReference type="ChEBI" id="CHEBI:78531"/>
        <dbReference type="ChEBI" id="CHEBI:456215"/>
        <dbReference type="EC" id="6.1.1.20"/>
    </reaction>
</comment>
<keyword evidence="9 15" id="KW-0067">ATP-binding</keyword>
<dbReference type="FunFam" id="3.30.56.10:FF:000002">
    <property type="entry name" value="Phenylalanine--tRNA ligase beta subunit"/>
    <property type="match status" value="1"/>
</dbReference>
<dbReference type="InterPro" id="IPR005147">
    <property type="entry name" value="tRNA_synthase_B5-dom"/>
</dbReference>
<keyword evidence="6 15" id="KW-0436">Ligase</keyword>
<dbReference type="FunFam" id="3.50.40.10:FF:000001">
    <property type="entry name" value="Phenylalanine--tRNA ligase beta subunit"/>
    <property type="match status" value="1"/>
</dbReference>
<evidence type="ECO:0000256" key="6">
    <source>
        <dbReference type="ARBA" id="ARBA00022598"/>
    </source>
</evidence>
<dbReference type="Pfam" id="PF17759">
    <property type="entry name" value="tRNA_synthFbeta"/>
    <property type="match status" value="1"/>
</dbReference>
<dbReference type="Pfam" id="PF01588">
    <property type="entry name" value="tRNA_bind"/>
    <property type="match status" value="1"/>
</dbReference>
<comment type="subcellular location">
    <subcellularLocation>
        <location evidence="1 15">Cytoplasm</location>
    </subcellularLocation>
</comment>
<evidence type="ECO:0000256" key="13">
    <source>
        <dbReference type="ARBA" id="ARBA00023146"/>
    </source>
</evidence>
<feature type="domain" description="TRNA-binding" evidence="17">
    <location>
        <begin position="39"/>
        <end position="152"/>
    </location>
</feature>
<dbReference type="CDD" id="cd02796">
    <property type="entry name" value="tRNA_bind_bactPheRS"/>
    <property type="match status" value="1"/>
</dbReference>
<dbReference type="NCBIfam" id="NF045760">
    <property type="entry name" value="YtpR"/>
    <property type="match status" value="1"/>
</dbReference>
<dbReference type="GO" id="GO:0004826">
    <property type="term" value="F:phenylalanine-tRNA ligase activity"/>
    <property type="evidence" value="ECO:0007669"/>
    <property type="project" value="UniProtKB-UniRule"/>
</dbReference>
<dbReference type="EC" id="6.1.1.20" evidence="15"/>
<feature type="binding site" evidence="15">
    <location>
        <position position="467"/>
    </location>
    <ligand>
        <name>Mg(2+)</name>
        <dbReference type="ChEBI" id="CHEBI:18420"/>
        <note>shared with alpha subunit</note>
    </ligand>
</feature>
<evidence type="ECO:0000313" key="20">
    <source>
        <dbReference type="EMBL" id="PWQ98487.1"/>
    </source>
</evidence>
<dbReference type="Pfam" id="PF03147">
    <property type="entry name" value="FDX-ACB"/>
    <property type="match status" value="1"/>
</dbReference>
<comment type="similarity">
    <text evidence="2 15">Belongs to the phenylalanyl-tRNA synthetase beta subunit family. Type 1 subfamily.</text>
</comment>
<dbReference type="Gene3D" id="3.30.930.10">
    <property type="entry name" value="Bira Bifunctional Protein, Domain 2"/>
    <property type="match status" value="1"/>
</dbReference>
<name>A0A317CJV0_9GAMM</name>
<dbReference type="EMBL" id="QGKL01000011">
    <property type="protein sequence ID" value="PWQ98487.1"/>
    <property type="molecule type" value="Genomic_DNA"/>
</dbReference>
<protein>
    <recommendedName>
        <fullName evidence="15">Phenylalanine--tRNA ligase beta subunit</fullName>
        <ecNumber evidence="15">6.1.1.20</ecNumber>
    </recommendedName>
    <alternativeName>
        <fullName evidence="15">Phenylalanyl-tRNA synthetase beta subunit</fullName>
        <shortName evidence="15">PheRS</shortName>
    </alternativeName>
</protein>
<dbReference type="Gene3D" id="2.40.50.140">
    <property type="entry name" value="Nucleic acid-binding proteins"/>
    <property type="match status" value="1"/>
</dbReference>
<dbReference type="InterPro" id="IPR004532">
    <property type="entry name" value="Phe-tRNA-ligase_IIc_bsu_bact"/>
</dbReference>
<dbReference type="GO" id="GO:0005524">
    <property type="term" value="F:ATP binding"/>
    <property type="evidence" value="ECO:0007669"/>
    <property type="project" value="UniProtKB-UniRule"/>
</dbReference>
<dbReference type="FunFam" id="3.30.930.10:FF:000022">
    <property type="entry name" value="Phenylalanine--tRNA ligase beta subunit"/>
    <property type="match status" value="1"/>
</dbReference>
<dbReference type="InterPro" id="IPR005146">
    <property type="entry name" value="B3/B4_tRNA-bd"/>
</dbReference>
<dbReference type="InterPro" id="IPR045864">
    <property type="entry name" value="aa-tRNA-synth_II/BPL/LPL"/>
</dbReference>
<dbReference type="GO" id="GO:0009328">
    <property type="term" value="C:phenylalanine-tRNA ligase complex"/>
    <property type="evidence" value="ECO:0007669"/>
    <property type="project" value="TreeGrafter"/>
</dbReference>
<evidence type="ECO:0000256" key="15">
    <source>
        <dbReference type="HAMAP-Rule" id="MF_00283"/>
    </source>
</evidence>
<dbReference type="InterPro" id="IPR045060">
    <property type="entry name" value="Phe-tRNA-ligase_IIc_bsu"/>
</dbReference>
<dbReference type="PROSITE" id="PS51447">
    <property type="entry name" value="FDX_ACB"/>
    <property type="match status" value="1"/>
</dbReference>
<evidence type="ECO:0000256" key="7">
    <source>
        <dbReference type="ARBA" id="ARBA00022723"/>
    </source>
</evidence>
<comment type="caution">
    <text evidence="20">The sequence shown here is derived from an EMBL/GenBank/DDBJ whole genome shotgun (WGS) entry which is preliminary data.</text>
</comment>
<keyword evidence="5 16" id="KW-0820">tRNA-binding</keyword>
<evidence type="ECO:0000256" key="4">
    <source>
        <dbReference type="ARBA" id="ARBA00022490"/>
    </source>
</evidence>
<organism evidence="20 21">
    <name type="scientific">Leucothrix arctica</name>
    <dbReference type="NCBI Taxonomy" id="1481894"/>
    <lineage>
        <taxon>Bacteria</taxon>
        <taxon>Pseudomonadati</taxon>
        <taxon>Pseudomonadota</taxon>
        <taxon>Gammaproteobacteria</taxon>
        <taxon>Thiotrichales</taxon>
        <taxon>Thiotrichaceae</taxon>
        <taxon>Leucothrix</taxon>
    </lineage>
</organism>
<dbReference type="SMART" id="SM00874">
    <property type="entry name" value="B5"/>
    <property type="match status" value="1"/>
</dbReference>
<proteinExistence type="inferred from homology"/>
<keyword evidence="10 15" id="KW-0460">Magnesium</keyword>
<evidence type="ECO:0000256" key="8">
    <source>
        <dbReference type="ARBA" id="ARBA00022741"/>
    </source>
</evidence>
<reference evidence="20 21" key="1">
    <citation type="submission" date="2018-05" db="EMBL/GenBank/DDBJ databases">
        <title>Leucothrix arctica sp. nov., isolated from Arctic seawater.</title>
        <authorList>
            <person name="Choi A."/>
            <person name="Baek K."/>
        </authorList>
    </citation>
    <scope>NUCLEOTIDE SEQUENCE [LARGE SCALE GENOMIC DNA]</scope>
    <source>
        <strain evidence="20 21">IMCC9719</strain>
    </source>
</reference>
<evidence type="ECO:0000259" key="18">
    <source>
        <dbReference type="PROSITE" id="PS51447"/>
    </source>
</evidence>
<accession>A0A317CJV0</accession>
<dbReference type="RefSeq" id="WP_109822005.1">
    <property type="nucleotide sequence ID" value="NZ_QGKL01000011.1"/>
</dbReference>
<evidence type="ECO:0000256" key="5">
    <source>
        <dbReference type="ARBA" id="ARBA00022555"/>
    </source>
</evidence>
<evidence type="ECO:0000256" key="3">
    <source>
        <dbReference type="ARBA" id="ARBA00011209"/>
    </source>
</evidence>
<dbReference type="InterPro" id="IPR012340">
    <property type="entry name" value="NA-bd_OB-fold"/>
</dbReference>
<dbReference type="SUPFAM" id="SSF50249">
    <property type="entry name" value="Nucleic acid-binding proteins"/>
    <property type="match status" value="1"/>
</dbReference>
<feature type="domain" description="B5" evidence="19">
    <location>
        <begin position="405"/>
        <end position="480"/>
    </location>
</feature>
<dbReference type="InterPro" id="IPR005121">
    <property type="entry name" value="Fdx_antiC-bd"/>
</dbReference>
<evidence type="ECO:0000256" key="16">
    <source>
        <dbReference type="PROSITE-ProRule" id="PRU00209"/>
    </source>
</evidence>
<dbReference type="InterPro" id="IPR041616">
    <property type="entry name" value="PheRS_beta_core"/>
</dbReference>
<feature type="binding site" evidence="15">
    <location>
        <position position="458"/>
    </location>
    <ligand>
        <name>Mg(2+)</name>
        <dbReference type="ChEBI" id="CHEBI:18420"/>
        <note>shared with alpha subunit</note>
    </ligand>
</feature>
<keyword evidence="4 15" id="KW-0963">Cytoplasm</keyword>
<evidence type="ECO:0000256" key="1">
    <source>
        <dbReference type="ARBA" id="ARBA00004496"/>
    </source>
</evidence>
<dbReference type="Gene3D" id="3.50.40.10">
    <property type="entry name" value="Phenylalanyl-trna Synthetase, Chain B, domain 3"/>
    <property type="match status" value="1"/>
</dbReference>
<dbReference type="Pfam" id="PF03483">
    <property type="entry name" value="B3_4"/>
    <property type="match status" value="1"/>
</dbReference>
<feature type="domain" description="FDX-ACB" evidence="18">
    <location>
        <begin position="701"/>
        <end position="794"/>
    </location>
</feature>
<keyword evidence="8 15" id="KW-0547">Nucleotide-binding</keyword>
<dbReference type="InterPro" id="IPR009061">
    <property type="entry name" value="DNA-bd_dom_put_sf"/>
</dbReference>
<evidence type="ECO:0000256" key="9">
    <source>
        <dbReference type="ARBA" id="ARBA00022840"/>
    </source>
</evidence>
<dbReference type="InterPro" id="IPR036690">
    <property type="entry name" value="Fdx_antiC-bd_sf"/>
</dbReference>
<dbReference type="FunFam" id="2.40.50.140:FF:000045">
    <property type="entry name" value="Phenylalanine--tRNA ligase beta subunit"/>
    <property type="match status" value="1"/>
</dbReference>